<gene>
    <name evidence="2" type="ORF">SAMN05421877_11198</name>
</gene>
<sequence length="258" mass="28678">MRWILILLLCPLLGMGQTGPYNHADSSAMDAANTFKWKKLIIPSVFVGYGAASLFSEELIELNTSTRYETREHIKPGATIDNYMQYAPAAAVYGLNAFGIKGKHDLRDRTIIYGSSQLILSAFIIPMKKLGLEVRPDGSNRASFPSGHTATAFSAAQFMFHEYKDSNPWIAFAGYPVAAATGTYRIFNDRHWVGDVVAGAGIGMLSTEMAYWLFPYTSKLFHRQNHCDYHGHYGHHASLLVTPTYQQHGIGIAMLSEF</sequence>
<organism evidence="2 3">
    <name type="scientific">Sphingobacterium lactis</name>
    <dbReference type="NCBI Taxonomy" id="797291"/>
    <lineage>
        <taxon>Bacteria</taxon>
        <taxon>Pseudomonadati</taxon>
        <taxon>Bacteroidota</taxon>
        <taxon>Sphingobacteriia</taxon>
        <taxon>Sphingobacteriales</taxon>
        <taxon>Sphingobacteriaceae</taxon>
        <taxon>Sphingobacterium</taxon>
    </lineage>
</organism>
<dbReference type="Pfam" id="PF01569">
    <property type="entry name" value="PAP2"/>
    <property type="match status" value="1"/>
</dbReference>
<evidence type="ECO:0000313" key="3">
    <source>
        <dbReference type="Proteomes" id="UP000236731"/>
    </source>
</evidence>
<dbReference type="SMART" id="SM00014">
    <property type="entry name" value="acidPPc"/>
    <property type="match status" value="1"/>
</dbReference>
<dbReference type="RefSeq" id="WP_103907373.1">
    <property type="nucleotide sequence ID" value="NZ_CP049246.1"/>
</dbReference>
<evidence type="ECO:0000313" key="2">
    <source>
        <dbReference type="EMBL" id="SEG63495.1"/>
    </source>
</evidence>
<reference evidence="3" key="1">
    <citation type="submission" date="2016-10" db="EMBL/GenBank/DDBJ databases">
        <authorList>
            <person name="Varghese N."/>
            <person name="Submissions S."/>
        </authorList>
    </citation>
    <scope>NUCLEOTIDE SEQUENCE [LARGE SCALE GENOMIC DNA]</scope>
    <source>
        <strain evidence="3">DSM 22361</strain>
    </source>
</reference>
<feature type="domain" description="Phosphatidic acid phosphatase type 2/haloperoxidase" evidence="1">
    <location>
        <begin position="110"/>
        <end position="211"/>
    </location>
</feature>
<evidence type="ECO:0000259" key="1">
    <source>
        <dbReference type="SMART" id="SM00014"/>
    </source>
</evidence>
<dbReference type="InterPro" id="IPR000326">
    <property type="entry name" value="PAP2/HPO"/>
</dbReference>
<accession>A0A1H6BSS0</accession>
<dbReference type="SUPFAM" id="SSF48317">
    <property type="entry name" value="Acid phosphatase/Vanadium-dependent haloperoxidase"/>
    <property type="match status" value="1"/>
</dbReference>
<dbReference type="Gene3D" id="1.20.144.10">
    <property type="entry name" value="Phosphatidic acid phosphatase type 2/haloperoxidase"/>
    <property type="match status" value="1"/>
</dbReference>
<dbReference type="OrthoDB" id="9773582at2"/>
<protein>
    <submittedName>
        <fullName evidence="2">PAP2 superfamily protein</fullName>
    </submittedName>
</protein>
<keyword evidence="3" id="KW-1185">Reference proteome</keyword>
<dbReference type="Proteomes" id="UP000236731">
    <property type="component" value="Unassembled WGS sequence"/>
</dbReference>
<dbReference type="EMBL" id="FNUT01000011">
    <property type="protein sequence ID" value="SEG63495.1"/>
    <property type="molecule type" value="Genomic_DNA"/>
</dbReference>
<proteinExistence type="predicted"/>
<dbReference type="AlphaFoldDB" id="A0A1H6BSS0"/>
<name>A0A1H6BSS0_9SPHI</name>
<dbReference type="InterPro" id="IPR036938">
    <property type="entry name" value="PAP2/HPO_sf"/>
</dbReference>